<dbReference type="OrthoDB" id="2269034at2759"/>
<proteinExistence type="predicted"/>
<organism evidence="1 2">
    <name type="scientific">Pholiota conissans</name>
    <dbReference type="NCBI Taxonomy" id="109636"/>
    <lineage>
        <taxon>Eukaryota</taxon>
        <taxon>Fungi</taxon>
        <taxon>Dikarya</taxon>
        <taxon>Basidiomycota</taxon>
        <taxon>Agaricomycotina</taxon>
        <taxon>Agaricomycetes</taxon>
        <taxon>Agaricomycetidae</taxon>
        <taxon>Agaricales</taxon>
        <taxon>Agaricineae</taxon>
        <taxon>Strophariaceae</taxon>
        <taxon>Pholiota</taxon>
    </lineage>
</organism>
<evidence type="ECO:0008006" key="3">
    <source>
        <dbReference type="Google" id="ProtNLM"/>
    </source>
</evidence>
<dbReference type="AlphaFoldDB" id="A0A9P5Z5G9"/>
<dbReference type="EMBL" id="MU155195">
    <property type="protein sequence ID" value="KAF9480404.1"/>
    <property type="molecule type" value="Genomic_DNA"/>
</dbReference>
<accession>A0A9P5Z5G9</accession>
<keyword evidence="2" id="KW-1185">Reference proteome</keyword>
<evidence type="ECO:0000313" key="2">
    <source>
        <dbReference type="Proteomes" id="UP000807469"/>
    </source>
</evidence>
<protein>
    <recommendedName>
        <fullName evidence="3">F-box domain-containing protein</fullName>
    </recommendedName>
</protein>
<reference evidence="1" key="1">
    <citation type="submission" date="2020-11" db="EMBL/GenBank/DDBJ databases">
        <authorList>
            <consortium name="DOE Joint Genome Institute"/>
            <person name="Ahrendt S."/>
            <person name="Riley R."/>
            <person name="Andreopoulos W."/>
            <person name="Labutti K."/>
            <person name="Pangilinan J."/>
            <person name="Ruiz-Duenas F.J."/>
            <person name="Barrasa J.M."/>
            <person name="Sanchez-Garcia M."/>
            <person name="Camarero S."/>
            <person name="Miyauchi S."/>
            <person name="Serrano A."/>
            <person name="Linde D."/>
            <person name="Babiker R."/>
            <person name="Drula E."/>
            <person name="Ayuso-Fernandez I."/>
            <person name="Pacheco R."/>
            <person name="Padilla G."/>
            <person name="Ferreira P."/>
            <person name="Barriuso J."/>
            <person name="Kellner H."/>
            <person name="Castanera R."/>
            <person name="Alfaro M."/>
            <person name="Ramirez L."/>
            <person name="Pisabarro A.G."/>
            <person name="Kuo A."/>
            <person name="Tritt A."/>
            <person name="Lipzen A."/>
            <person name="He G."/>
            <person name="Yan M."/>
            <person name="Ng V."/>
            <person name="Cullen D."/>
            <person name="Martin F."/>
            <person name="Rosso M.-N."/>
            <person name="Henrissat B."/>
            <person name="Hibbett D."/>
            <person name="Martinez A.T."/>
            <person name="Grigoriev I.V."/>
        </authorList>
    </citation>
    <scope>NUCLEOTIDE SEQUENCE</scope>
    <source>
        <strain evidence="1">CIRM-BRFM 674</strain>
    </source>
</reference>
<dbReference type="InterPro" id="IPR032675">
    <property type="entry name" value="LRR_dom_sf"/>
</dbReference>
<dbReference type="Gene3D" id="3.80.10.10">
    <property type="entry name" value="Ribonuclease Inhibitor"/>
    <property type="match status" value="1"/>
</dbReference>
<comment type="caution">
    <text evidence="1">The sequence shown here is derived from an EMBL/GenBank/DDBJ whole genome shotgun (WGS) entry which is preliminary data.</text>
</comment>
<name>A0A9P5Z5G9_9AGAR</name>
<sequence length="495" mass="56516">MHISYRLIVNIAESANILYSTSGKSRIVAKPMQTTAGPNPNPRSPISIVPYDVLVEIFKHCLSPLGPYTKAQNAPILLCHVSSFWRAVALSVPALWSELSLKLRMAKLPVNSKYHWGVCQSDIDFLRWWHTNQASKPPFISLGLDNEWGMVKKVDPCSEDALDFLMEYLNTAQSLILDDSRFWSQLHVWAKHQNQPLYPNLHTLAGEADSFGSIEYSFYHFQHLVGLLSNPNQLSLRYLRLQYLTMTNASVPAHWSMLTGVSFTLLTTTINFWDAFIRSVPNMQFLRIYIKSLNERQLNTRSAATLYTHHQLHEMVIEVTEYGSAPVDTFVYNLRLPALRFLTLHSKSGTWRNGQGVIELTNFLQSTPNLSRLSLGYCFAPFGSPRFELQHFPSGVNLTPVWSLTPQLKHLYLDFPTQFQNRHSNQILDIFLQNVFSSKNRFLDLGNPECPLQTVVVVDKDCVRAEEIEVTQSFPNIRLAVATWSGFYTRWAGLC</sequence>
<evidence type="ECO:0000313" key="1">
    <source>
        <dbReference type="EMBL" id="KAF9480404.1"/>
    </source>
</evidence>
<gene>
    <name evidence="1" type="ORF">BDN70DRAFT_992746</name>
</gene>
<dbReference type="SUPFAM" id="SSF52047">
    <property type="entry name" value="RNI-like"/>
    <property type="match status" value="1"/>
</dbReference>
<dbReference type="Proteomes" id="UP000807469">
    <property type="component" value="Unassembled WGS sequence"/>
</dbReference>